<protein>
    <submittedName>
        <fullName evidence="2">Uncharacterized protein</fullName>
    </submittedName>
</protein>
<reference evidence="2 3" key="1">
    <citation type="submission" date="2024-05" db="EMBL/GenBank/DDBJ databases">
        <title>De novo assembly of an allotetraploid wild potato.</title>
        <authorList>
            <person name="Hosaka A.J."/>
        </authorList>
    </citation>
    <scope>NUCLEOTIDE SEQUENCE [LARGE SCALE GENOMIC DNA]</scope>
    <source>
        <tissue evidence="2">Young leaves</tissue>
    </source>
</reference>
<dbReference type="AlphaFoldDB" id="A0ABD2U195"/>
<organism evidence="2 3">
    <name type="scientific">Solanum stoloniferum</name>
    <dbReference type="NCBI Taxonomy" id="62892"/>
    <lineage>
        <taxon>Eukaryota</taxon>
        <taxon>Viridiplantae</taxon>
        <taxon>Streptophyta</taxon>
        <taxon>Embryophyta</taxon>
        <taxon>Tracheophyta</taxon>
        <taxon>Spermatophyta</taxon>
        <taxon>Magnoliopsida</taxon>
        <taxon>eudicotyledons</taxon>
        <taxon>Gunneridae</taxon>
        <taxon>Pentapetalae</taxon>
        <taxon>asterids</taxon>
        <taxon>lamiids</taxon>
        <taxon>Solanales</taxon>
        <taxon>Solanaceae</taxon>
        <taxon>Solanoideae</taxon>
        <taxon>Solaneae</taxon>
        <taxon>Solanum</taxon>
    </lineage>
</organism>
<evidence type="ECO:0000313" key="3">
    <source>
        <dbReference type="Proteomes" id="UP001627284"/>
    </source>
</evidence>
<feature type="non-terminal residue" evidence="2">
    <location>
        <position position="1"/>
    </location>
</feature>
<dbReference type="Proteomes" id="UP001627284">
    <property type="component" value="Unassembled WGS sequence"/>
</dbReference>
<feature type="region of interest" description="Disordered" evidence="1">
    <location>
        <begin position="42"/>
        <end position="76"/>
    </location>
</feature>
<gene>
    <name evidence="2" type="ORF">AABB24_014810</name>
</gene>
<proteinExistence type="predicted"/>
<comment type="caution">
    <text evidence="2">The sequence shown here is derived from an EMBL/GenBank/DDBJ whole genome shotgun (WGS) entry which is preliminary data.</text>
</comment>
<evidence type="ECO:0000256" key="1">
    <source>
        <dbReference type="SAM" id="MobiDB-lite"/>
    </source>
</evidence>
<name>A0ABD2U195_9SOLN</name>
<sequence length="121" mass="13559">RIYSLPHLSSSPPHTITISFLPPTFTKPTTKVTAPLDLAEKPLRRHDLAPSPTSFSSPLTSAASLSHSTTKQWSPVRRRRRKLLLQILHLRRSSSSPKSTMVATKKTKKTHVSINNKLLLF</sequence>
<accession>A0ABD2U195</accession>
<keyword evidence="3" id="KW-1185">Reference proteome</keyword>
<evidence type="ECO:0000313" key="2">
    <source>
        <dbReference type="EMBL" id="KAL3362130.1"/>
    </source>
</evidence>
<feature type="compositionally biased region" description="Low complexity" evidence="1">
    <location>
        <begin position="49"/>
        <end position="69"/>
    </location>
</feature>
<dbReference type="EMBL" id="JBJKTR010000008">
    <property type="protein sequence ID" value="KAL3362130.1"/>
    <property type="molecule type" value="Genomic_DNA"/>
</dbReference>